<dbReference type="GO" id="GO:0005524">
    <property type="term" value="F:ATP binding"/>
    <property type="evidence" value="ECO:0007669"/>
    <property type="project" value="UniProtKB-UniRule"/>
</dbReference>
<feature type="region of interest" description="Disordered" evidence="4">
    <location>
        <begin position="371"/>
        <end position="452"/>
    </location>
</feature>
<dbReference type="SUPFAM" id="SSF56112">
    <property type="entry name" value="Protein kinase-like (PK-like)"/>
    <property type="match status" value="1"/>
</dbReference>
<dbReference type="GO" id="GO:0035556">
    <property type="term" value="P:intracellular signal transduction"/>
    <property type="evidence" value="ECO:0007669"/>
    <property type="project" value="TreeGrafter"/>
</dbReference>
<evidence type="ECO:0000256" key="4">
    <source>
        <dbReference type="SAM" id="MobiDB-lite"/>
    </source>
</evidence>
<evidence type="ECO:0000313" key="7">
    <source>
        <dbReference type="Proteomes" id="UP000494256"/>
    </source>
</evidence>
<gene>
    <name evidence="6" type="ORF">APLA_LOCUS13444</name>
</gene>
<dbReference type="PROSITE" id="PS00107">
    <property type="entry name" value="PROTEIN_KINASE_ATP"/>
    <property type="match status" value="1"/>
</dbReference>
<evidence type="ECO:0000259" key="5">
    <source>
        <dbReference type="PROSITE" id="PS50011"/>
    </source>
</evidence>
<dbReference type="GO" id="GO:0004674">
    <property type="term" value="F:protein serine/threonine kinase activity"/>
    <property type="evidence" value="ECO:0007669"/>
    <property type="project" value="TreeGrafter"/>
</dbReference>
<evidence type="ECO:0000256" key="3">
    <source>
        <dbReference type="PROSITE-ProRule" id="PRU10141"/>
    </source>
</evidence>
<feature type="compositionally biased region" description="Polar residues" evidence="4">
    <location>
        <begin position="406"/>
        <end position="435"/>
    </location>
</feature>
<accession>A0A8S1AML2</accession>
<dbReference type="GO" id="GO:0005737">
    <property type="term" value="C:cytoplasm"/>
    <property type="evidence" value="ECO:0007669"/>
    <property type="project" value="TreeGrafter"/>
</dbReference>
<dbReference type="PANTHER" id="PTHR24346:SF79">
    <property type="entry name" value="PROTEIN KINASE DOMAIN-CONTAINING PROTEIN"/>
    <property type="match status" value="1"/>
</dbReference>
<dbReference type="InterPro" id="IPR011009">
    <property type="entry name" value="Kinase-like_dom_sf"/>
</dbReference>
<keyword evidence="1 3" id="KW-0547">Nucleotide-binding</keyword>
<comment type="caution">
    <text evidence="6">The sequence shown here is derived from an EMBL/GenBank/DDBJ whole genome shotgun (WGS) entry which is preliminary data.</text>
</comment>
<dbReference type="PROSITE" id="PS00108">
    <property type="entry name" value="PROTEIN_KINASE_ST"/>
    <property type="match status" value="1"/>
</dbReference>
<dbReference type="SMART" id="SM00220">
    <property type="entry name" value="S_TKc"/>
    <property type="match status" value="1"/>
</dbReference>
<dbReference type="InterPro" id="IPR017441">
    <property type="entry name" value="Protein_kinase_ATP_BS"/>
</dbReference>
<feature type="domain" description="Protein kinase" evidence="5">
    <location>
        <begin position="20"/>
        <end position="296"/>
    </location>
</feature>
<reference evidence="6 7" key="1">
    <citation type="submission" date="2020-04" db="EMBL/GenBank/DDBJ databases">
        <authorList>
            <person name="Wallbank WR R."/>
            <person name="Pardo Diaz C."/>
            <person name="Kozak K."/>
            <person name="Martin S."/>
            <person name="Jiggins C."/>
            <person name="Moest M."/>
            <person name="Warren A I."/>
            <person name="Byers J.R.P. K."/>
            <person name="Montejo-Kovacevich G."/>
            <person name="Yen C E."/>
        </authorList>
    </citation>
    <scope>NUCLEOTIDE SEQUENCE [LARGE SCALE GENOMIC DNA]</scope>
</reference>
<dbReference type="PANTHER" id="PTHR24346">
    <property type="entry name" value="MAP/MICROTUBULE AFFINITY-REGULATING KINASE"/>
    <property type="match status" value="1"/>
</dbReference>
<evidence type="ECO:0000256" key="1">
    <source>
        <dbReference type="ARBA" id="ARBA00022741"/>
    </source>
</evidence>
<dbReference type="EMBL" id="CADEBD010000353">
    <property type="protein sequence ID" value="CAB3251004.1"/>
    <property type="molecule type" value="Genomic_DNA"/>
</dbReference>
<dbReference type="InterPro" id="IPR008271">
    <property type="entry name" value="Ser/Thr_kinase_AS"/>
</dbReference>
<keyword evidence="2 3" id="KW-0067">ATP-binding</keyword>
<dbReference type="AlphaFoldDB" id="A0A8S1AML2"/>
<dbReference type="InterPro" id="IPR000719">
    <property type="entry name" value="Prot_kinase_dom"/>
</dbReference>
<feature type="binding site" evidence="3">
    <location>
        <position position="49"/>
    </location>
    <ligand>
        <name>ATP</name>
        <dbReference type="ChEBI" id="CHEBI:30616"/>
    </ligand>
</feature>
<organism evidence="6 7">
    <name type="scientific">Arctia plantaginis</name>
    <name type="common">Wood tiger moth</name>
    <name type="synonym">Phalaena plantaginis</name>
    <dbReference type="NCBI Taxonomy" id="874455"/>
    <lineage>
        <taxon>Eukaryota</taxon>
        <taxon>Metazoa</taxon>
        <taxon>Ecdysozoa</taxon>
        <taxon>Arthropoda</taxon>
        <taxon>Hexapoda</taxon>
        <taxon>Insecta</taxon>
        <taxon>Pterygota</taxon>
        <taxon>Neoptera</taxon>
        <taxon>Endopterygota</taxon>
        <taxon>Lepidoptera</taxon>
        <taxon>Glossata</taxon>
        <taxon>Ditrysia</taxon>
        <taxon>Noctuoidea</taxon>
        <taxon>Erebidae</taxon>
        <taxon>Arctiinae</taxon>
        <taxon>Arctia</taxon>
    </lineage>
</organism>
<dbReference type="Pfam" id="PF00069">
    <property type="entry name" value="Pkinase"/>
    <property type="match status" value="1"/>
</dbReference>
<dbReference type="PROSITE" id="PS50011">
    <property type="entry name" value="PROTEIN_KINASE_DOM"/>
    <property type="match status" value="1"/>
</dbReference>
<dbReference type="OrthoDB" id="10268011at2759"/>
<name>A0A8S1AML2_ARCPL</name>
<dbReference type="Gene3D" id="1.10.510.10">
    <property type="entry name" value="Transferase(Phosphotransferase) domain 1"/>
    <property type="match status" value="1"/>
</dbReference>
<protein>
    <recommendedName>
        <fullName evidence="5">Protein kinase domain-containing protein</fullName>
    </recommendedName>
</protein>
<sequence>MKTANMTRNKGQVYSVGNYLMTGKVLGKGHFARVEEATHRIIGKKVAIKIIDLTCIKEEYARRNLHREPRVMAKLRHPCIAALYETMMHGPRLYVVMEAAGGGDLCTHVLGARGAARGLPEARARSLAAQLVSAVRHMHARGVVHRDLKMENIMLDTTKQFIKIVDFGLSNIWSSGASLRTPCGSLEYAAPELFVDGRRYGPEVDLWSIGVIVYGMVTGGLPFTGGSGSGGGGGAAEAEGRSRPLLRAAITRGFTRKQRAALAAQSPECKAFIQHLLEPNVELRMKIDEAARHSWIKRPGMRMKTHPFNTIEVTTNREVYRQISELCQMSVMDVVAQIKAEPFGTTAGVYNIKTHLLQLQSMSGTELLWSSNAQEPRPLSPPEYRPKYDTDTDASTSKAPTPPQPTSLKYTPPTQKIRISSCLQQPKPNLVNRNITPEPPKPAPKIPSSDRIKKCQLQSPRTSNRPLSSMYVMKKPVYKVYDNGDCGLDPRLPSIDEHSSTDINDKVTRSKNIRIPFVRKVSLEDERPLRLNSCPNRHGDKRAEFYRKGGDGLPSWRASGGLMTPPARILLQSNATTIKRASLGNIVSPHSSSNSQCKSERAMPVGWYSTRSIGKETTHLQRLRRTAPMK</sequence>
<evidence type="ECO:0000256" key="2">
    <source>
        <dbReference type="ARBA" id="ARBA00022840"/>
    </source>
</evidence>
<evidence type="ECO:0000313" key="6">
    <source>
        <dbReference type="EMBL" id="CAB3251004.1"/>
    </source>
</evidence>
<dbReference type="FunFam" id="1.10.510.10:FF:000571">
    <property type="entry name" value="Maternal embryonic leucine zipper kinase"/>
    <property type="match status" value="1"/>
</dbReference>
<proteinExistence type="predicted"/>
<dbReference type="Proteomes" id="UP000494256">
    <property type="component" value="Unassembled WGS sequence"/>
</dbReference>